<feature type="region of interest" description="Disordered" evidence="9">
    <location>
        <begin position="741"/>
        <end position="763"/>
    </location>
</feature>
<accession>A0A1X2HQF7</accession>
<dbReference type="GO" id="GO:0007030">
    <property type="term" value="P:Golgi organization"/>
    <property type="evidence" value="ECO:0007669"/>
    <property type="project" value="TreeGrafter"/>
</dbReference>
<dbReference type="EMBL" id="MCGN01000002">
    <property type="protein sequence ID" value="ORZ01610.1"/>
    <property type="molecule type" value="Genomic_DNA"/>
</dbReference>
<dbReference type="Proteomes" id="UP000242180">
    <property type="component" value="Unassembled WGS sequence"/>
</dbReference>
<sequence>MTSSSAPIDTAAFAHPQFNVTQWINTTLRPRPRTNDTPEAINTEQETTVLVTKLQLASEQVSRKTTDVTDGVMKTMSRLLYDLRVITEDAQATQRGVDHVRKHLNLAETTDTDVVLDRLRQLHLVKTRMEKCCAALREAENWNNLEVEASRVLEHGDYESAANRLSSAQTSLDAFTGDKSTAEYKRRRELLSQLHTELENALRPRVESALKSRDEAECYKYYKIYGQIGRSEDFVDLYFEVRNEPKLVEGQEEDWVDSLARFYDQVFQFVSEEYIWCAAIFSDPKPVVQALVQHILQSLDPPVADRLASIATTHQDVRALPRLVVAFTATESFGLSLEKLFTKPPVNTASFAETSFVPHIKTHARKRSNSSQMTLVPLTLRHADANAWSYVLYVPFLPFQSQFATFESRYLERQLEQTLSQASDATVISAVFDAANASLDRCLKFTHGFAAAEWLRTVNAFIIKVEQVLDQRLKKLDRQKKDTKDEDDEFDLEESDWSTFQVYVSFLDVCRSFDLGMRTFEETVSRALEGVRGYIQEKDQDENPLLSPVTPSVFSFSERRRASLDVAVAKPKHERKRSSVTNSFVVTDPPEPTHPKASLALLRTSRLNSAELQRIMNQVSSVQEDGDANVVRMLLQPAEAQISQLTQNCQAGVHEAVLAPIAQHLDTIPSLESKVWAAPEPQPRKSVVEDATIDIDMPQFSLSPNDYITRVGEQLLLLPQHFEVYAVDNNALAYHTETIPFHEEAPGANDASSEDEEEEEEASEMIQIWTASVARGATKKFLDHIVKIPKLTAQGRRQLRIDIEYLVNVLSALDVAPLPELVQFHETLAI</sequence>
<dbReference type="OMA" id="LKYYHNC"/>
<keyword evidence="6" id="KW-0333">Golgi apparatus</keyword>
<evidence type="ECO:0000313" key="11">
    <source>
        <dbReference type="Proteomes" id="UP000242180"/>
    </source>
</evidence>
<dbReference type="STRING" id="13706.A0A1X2HQF7"/>
<comment type="similarity">
    <text evidence="2">Belongs to the COG7 family.</text>
</comment>
<dbReference type="GO" id="GO:0017119">
    <property type="term" value="C:Golgi transport complex"/>
    <property type="evidence" value="ECO:0007669"/>
    <property type="project" value="InterPro"/>
</dbReference>
<keyword evidence="7" id="KW-0472">Membrane</keyword>
<protein>
    <recommendedName>
        <fullName evidence="3">Conserved oligomeric Golgi complex subunit 7</fullName>
    </recommendedName>
    <alternativeName>
        <fullName evidence="8">Component of oligomeric Golgi complex 7</fullName>
    </alternativeName>
</protein>
<evidence type="ECO:0000256" key="1">
    <source>
        <dbReference type="ARBA" id="ARBA00004395"/>
    </source>
</evidence>
<evidence type="ECO:0000313" key="10">
    <source>
        <dbReference type="EMBL" id="ORZ01610.1"/>
    </source>
</evidence>
<dbReference type="InterPro" id="IPR019335">
    <property type="entry name" value="COG7"/>
</dbReference>
<feature type="compositionally biased region" description="Acidic residues" evidence="9">
    <location>
        <begin position="752"/>
        <end position="763"/>
    </location>
</feature>
<evidence type="ECO:0000256" key="3">
    <source>
        <dbReference type="ARBA" id="ARBA00020984"/>
    </source>
</evidence>
<dbReference type="GO" id="GO:0006886">
    <property type="term" value="P:intracellular protein transport"/>
    <property type="evidence" value="ECO:0007669"/>
    <property type="project" value="InterPro"/>
</dbReference>
<dbReference type="InParanoid" id="A0A1X2HQF7"/>
<comment type="caution">
    <text evidence="10">The sequence shown here is derived from an EMBL/GenBank/DDBJ whole genome shotgun (WGS) entry which is preliminary data.</text>
</comment>
<name>A0A1X2HQF7_SYNRA</name>
<evidence type="ECO:0000256" key="9">
    <source>
        <dbReference type="SAM" id="MobiDB-lite"/>
    </source>
</evidence>
<gene>
    <name evidence="10" type="ORF">BCR43DRAFT_185856</name>
</gene>
<dbReference type="AlphaFoldDB" id="A0A1X2HQF7"/>
<keyword evidence="4" id="KW-0813">Transport</keyword>
<dbReference type="PANTHER" id="PTHR21443:SF0">
    <property type="entry name" value="CONSERVED OLIGOMERIC GOLGI COMPLEX SUBUNIT 7"/>
    <property type="match status" value="1"/>
</dbReference>
<keyword evidence="11" id="KW-1185">Reference proteome</keyword>
<evidence type="ECO:0000256" key="2">
    <source>
        <dbReference type="ARBA" id="ARBA00005831"/>
    </source>
</evidence>
<dbReference type="GO" id="GO:0000139">
    <property type="term" value="C:Golgi membrane"/>
    <property type="evidence" value="ECO:0007669"/>
    <property type="project" value="UniProtKB-SubCell"/>
</dbReference>
<evidence type="ECO:0000256" key="5">
    <source>
        <dbReference type="ARBA" id="ARBA00022927"/>
    </source>
</evidence>
<evidence type="ECO:0000256" key="6">
    <source>
        <dbReference type="ARBA" id="ARBA00023034"/>
    </source>
</evidence>
<evidence type="ECO:0000256" key="7">
    <source>
        <dbReference type="ARBA" id="ARBA00023136"/>
    </source>
</evidence>
<dbReference type="PANTHER" id="PTHR21443">
    <property type="entry name" value="CONSERVED OLIGOMERIC GOLGI COMPLEX COMPONENT 7"/>
    <property type="match status" value="1"/>
</dbReference>
<keyword evidence="5" id="KW-0653">Protein transport</keyword>
<reference evidence="10 11" key="1">
    <citation type="submission" date="2016-07" db="EMBL/GenBank/DDBJ databases">
        <title>Pervasive Adenine N6-methylation of Active Genes in Fungi.</title>
        <authorList>
            <consortium name="DOE Joint Genome Institute"/>
            <person name="Mondo S.J."/>
            <person name="Dannebaum R.O."/>
            <person name="Kuo R.C."/>
            <person name="Labutti K."/>
            <person name="Haridas S."/>
            <person name="Kuo A."/>
            <person name="Salamov A."/>
            <person name="Ahrendt S.R."/>
            <person name="Lipzen A."/>
            <person name="Sullivan W."/>
            <person name="Andreopoulos W.B."/>
            <person name="Clum A."/>
            <person name="Lindquist E."/>
            <person name="Daum C."/>
            <person name="Ramamoorthy G.K."/>
            <person name="Gryganskyi A."/>
            <person name="Culley D."/>
            <person name="Magnuson J.K."/>
            <person name="James T.Y."/>
            <person name="O'Malley M.A."/>
            <person name="Stajich J.E."/>
            <person name="Spatafora J.W."/>
            <person name="Visel A."/>
            <person name="Grigoriev I.V."/>
        </authorList>
    </citation>
    <scope>NUCLEOTIDE SEQUENCE [LARGE SCALE GENOMIC DNA]</scope>
    <source>
        <strain evidence="10 11">NRRL 2496</strain>
    </source>
</reference>
<comment type="subcellular location">
    <subcellularLocation>
        <location evidence="1">Golgi apparatus membrane</location>
        <topology evidence="1">Peripheral membrane protein</topology>
    </subcellularLocation>
</comment>
<dbReference type="Pfam" id="PF10191">
    <property type="entry name" value="COG7"/>
    <property type="match status" value="2"/>
</dbReference>
<organism evidence="10 11">
    <name type="scientific">Syncephalastrum racemosum</name>
    <name type="common">Filamentous fungus</name>
    <dbReference type="NCBI Taxonomy" id="13706"/>
    <lineage>
        <taxon>Eukaryota</taxon>
        <taxon>Fungi</taxon>
        <taxon>Fungi incertae sedis</taxon>
        <taxon>Mucoromycota</taxon>
        <taxon>Mucoromycotina</taxon>
        <taxon>Mucoromycetes</taxon>
        <taxon>Mucorales</taxon>
        <taxon>Syncephalastraceae</taxon>
        <taxon>Syncephalastrum</taxon>
    </lineage>
</organism>
<dbReference type="GO" id="GO:0006890">
    <property type="term" value="P:retrograde vesicle-mediated transport, Golgi to endoplasmic reticulum"/>
    <property type="evidence" value="ECO:0007669"/>
    <property type="project" value="TreeGrafter"/>
</dbReference>
<evidence type="ECO:0000256" key="8">
    <source>
        <dbReference type="ARBA" id="ARBA00031345"/>
    </source>
</evidence>
<proteinExistence type="inferred from homology"/>
<dbReference type="OrthoDB" id="249612at2759"/>
<evidence type="ECO:0000256" key="4">
    <source>
        <dbReference type="ARBA" id="ARBA00022448"/>
    </source>
</evidence>